<dbReference type="InterPro" id="IPR034660">
    <property type="entry name" value="DinB/YfiT-like"/>
</dbReference>
<dbReference type="Gene3D" id="1.20.120.450">
    <property type="entry name" value="dinb family like domain"/>
    <property type="match status" value="1"/>
</dbReference>
<evidence type="ECO:0000256" key="3">
    <source>
        <dbReference type="PIRSR" id="PIRSR607837-1"/>
    </source>
</evidence>
<feature type="binding site" evidence="3">
    <location>
        <position position="49"/>
    </location>
    <ligand>
        <name>a divalent metal cation</name>
        <dbReference type="ChEBI" id="CHEBI:60240"/>
    </ligand>
</feature>
<keyword evidence="2 3" id="KW-0479">Metal-binding</keyword>
<accession>A0A3A1WXU1</accession>
<comment type="caution">
    <text evidence="4">The sequence shown here is derived from an EMBL/GenBank/DDBJ whole genome shotgun (WGS) entry which is preliminary data.</text>
</comment>
<protein>
    <submittedName>
        <fullName evidence="4">Damage-inducible protein DinB</fullName>
    </submittedName>
</protein>
<dbReference type="PANTHER" id="PTHR37302">
    <property type="entry name" value="SLR1116 PROTEIN"/>
    <property type="match status" value="1"/>
</dbReference>
<evidence type="ECO:0000256" key="1">
    <source>
        <dbReference type="ARBA" id="ARBA00008635"/>
    </source>
</evidence>
<dbReference type="OrthoDB" id="9807509at2"/>
<gene>
    <name evidence="4" type="ORF">D3218_01930</name>
</gene>
<dbReference type="Proteomes" id="UP000265750">
    <property type="component" value="Unassembled WGS sequence"/>
</dbReference>
<comment type="similarity">
    <text evidence="1">Belongs to the DinB family.</text>
</comment>
<evidence type="ECO:0000256" key="2">
    <source>
        <dbReference type="ARBA" id="ARBA00022723"/>
    </source>
</evidence>
<keyword evidence="5" id="KW-1185">Reference proteome</keyword>
<dbReference type="InterPro" id="IPR007837">
    <property type="entry name" value="DinB"/>
</dbReference>
<dbReference type="EMBL" id="QYRN01000001">
    <property type="protein sequence ID" value="RIY03539.1"/>
    <property type="molecule type" value="Genomic_DNA"/>
</dbReference>
<reference evidence="5" key="1">
    <citation type="submission" date="2018-09" db="EMBL/GenBank/DDBJ databases">
        <authorList>
            <person name="Tuo L."/>
        </authorList>
    </citation>
    <scope>NUCLEOTIDE SEQUENCE [LARGE SCALE GENOMIC DNA]</scope>
    <source>
        <strain evidence="5">M2BS4Y-1</strain>
    </source>
</reference>
<dbReference type="Pfam" id="PF05163">
    <property type="entry name" value="DinB"/>
    <property type="match status" value="1"/>
</dbReference>
<evidence type="ECO:0000313" key="4">
    <source>
        <dbReference type="EMBL" id="RIY03539.1"/>
    </source>
</evidence>
<feature type="binding site" evidence="3">
    <location>
        <position position="138"/>
    </location>
    <ligand>
        <name>a divalent metal cation</name>
        <dbReference type="ChEBI" id="CHEBI:60240"/>
    </ligand>
</feature>
<sequence length="168" mass="18735">MYHEQFVTLAGYNTWANRRLFEAAAVLSPEQFAEDRGVFFRSLRGTLNHILCADRIWTRRITGTGEAPDRLDATLFEAFEPLRDARVAEDARIEAYVCGLREADLAATLRYGPITQSGVIEARLGPTLLHVFNHQTHHRGQAHAVLTGFGLAGPSMDLVAFQREIGRG</sequence>
<dbReference type="GO" id="GO:0046872">
    <property type="term" value="F:metal ion binding"/>
    <property type="evidence" value="ECO:0007669"/>
    <property type="project" value="UniProtKB-KW"/>
</dbReference>
<dbReference type="SUPFAM" id="SSF109854">
    <property type="entry name" value="DinB/YfiT-like putative metalloenzymes"/>
    <property type="match status" value="1"/>
</dbReference>
<proteinExistence type="inferred from homology"/>
<dbReference type="PANTHER" id="PTHR37302:SF1">
    <property type="entry name" value="PROTEIN DINB"/>
    <property type="match status" value="1"/>
</dbReference>
<dbReference type="AlphaFoldDB" id="A0A3A1WXU1"/>
<evidence type="ECO:0000313" key="5">
    <source>
        <dbReference type="Proteomes" id="UP000265750"/>
    </source>
</evidence>
<name>A0A3A1WXU1_9HYPH</name>
<feature type="binding site" evidence="3">
    <location>
        <position position="134"/>
    </location>
    <ligand>
        <name>a divalent metal cation</name>
        <dbReference type="ChEBI" id="CHEBI:60240"/>
    </ligand>
</feature>
<organism evidence="4 5">
    <name type="scientific">Aureimonas flava</name>
    <dbReference type="NCBI Taxonomy" id="2320271"/>
    <lineage>
        <taxon>Bacteria</taxon>
        <taxon>Pseudomonadati</taxon>
        <taxon>Pseudomonadota</taxon>
        <taxon>Alphaproteobacteria</taxon>
        <taxon>Hyphomicrobiales</taxon>
        <taxon>Aurantimonadaceae</taxon>
        <taxon>Aureimonas</taxon>
    </lineage>
</organism>
<dbReference type="RefSeq" id="WP_119538196.1">
    <property type="nucleotide sequence ID" value="NZ_QYRN01000001.1"/>
</dbReference>